<evidence type="ECO:0000256" key="1">
    <source>
        <dbReference type="ARBA" id="ARBA00004167"/>
    </source>
</evidence>
<dbReference type="OrthoDB" id="676007at2759"/>
<feature type="domain" description="Late embryogenesis abundant protein LEA-2 subgroup" evidence="6">
    <location>
        <begin position="76"/>
        <end position="166"/>
    </location>
</feature>
<dbReference type="EMBL" id="JACEFO010003289">
    <property type="protein sequence ID" value="KAF8642613.1"/>
    <property type="molecule type" value="Genomic_DNA"/>
</dbReference>
<keyword evidence="8" id="KW-1185">Reference proteome</keyword>
<proteinExistence type="predicted"/>
<keyword evidence="4 5" id="KW-0472">Membrane</keyword>
<comment type="subcellular location">
    <subcellularLocation>
        <location evidence="1">Membrane</location>
        <topology evidence="1">Single-pass membrane protein</topology>
    </subcellularLocation>
</comment>
<accession>A0A835DT59</accession>
<feature type="transmembrane region" description="Helical" evidence="5">
    <location>
        <begin position="17"/>
        <end position="42"/>
    </location>
</feature>
<dbReference type="PANTHER" id="PTHR31234">
    <property type="entry name" value="LATE EMBRYOGENESIS ABUNDANT (LEA) HYDROXYPROLINE-RICH GLYCOPROTEIN FAMILY"/>
    <property type="match status" value="1"/>
</dbReference>
<evidence type="ECO:0000256" key="3">
    <source>
        <dbReference type="ARBA" id="ARBA00022989"/>
    </source>
</evidence>
<dbReference type="InterPro" id="IPR004864">
    <property type="entry name" value="LEA_2"/>
</dbReference>
<keyword evidence="3 5" id="KW-1133">Transmembrane helix</keyword>
<keyword evidence="2 5" id="KW-0812">Transmembrane</keyword>
<organism evidence="7 8">
    <name type="scientific">Digitaria exilis</name>
    <dbReference type="NCBI Taxonomy" id="1010633"/>
    <lineage>
        <taxon>Eukaryota</taxon>
        <taxon>Viridiplantae</taxon>
        <taxon>Streptophyta</taxon>
        <taxon>Embryophyta</taxon>
        <taxon>Tracheophyta</taxon>
        <taxon>Spermatophyta</taxon>
        <taxon>Magnoliopsida</taxon>
        <taxon>Liliopsida</taxon>
        <taxon>Poales</taxon>
        <taxon>Poaceae</taxon>
        <taxon>PACMAD clade</taxon>
        <taxon>Panicoideae</taxon>
        <taxon>Panicodae</taxon>
        <taxon>Paniceae</taxon>
        <taxon>Anthephorinae</taxon>
        <taxon>Digitaria</taxon>
    </lineage>
</organism>
<sequence length="227" mass="24881">MGWFESEAFYGYEWKEVLICASIFLTLGGVIAVLVVAFAVVYPPKATADDAILHRFSLSPSSPAENSTVSYNITTTLSLGNPNMYRAIRYGPLAVAFSFNGSRFDESTAVPAFLHKAGKTATVRVTVGGASRPLKLFSAAGVREFAAENETGRFDVELRLDTVMRYKGRKAKCPLVVVCPLEIQLVDPAVAATAYQKTKCTVLRARKSGQGRTDDVPRFYGLFWRMT</sequence>
<evidence type="ECO:0000313" key="8">
    <source>
        <dbReference type="Proteomes" id="UP000636709"/>
    </source>
</evidence>
<dbReference type="PANTHER" id="PTHR31234:SF10">
    <property type="entry name" value="HARPIN-INDUCED PROTEIN 1 CONTAINING PROTEIN, EXPRESSED"/>
    <property type="match status" value="1"/>
</dbReference>
<dbReference type="AlphaFoldDB" id="A0A835DT59"/>
<evidence type="ECO:0000256" key="2">
    <source>
        <dbReference type="ARBA" id="ARBA00022692"/>
    </source>
</evidence>
<dbReference type="Proteomes" id="UP000636709">
    <property type="component" value="Unassembled WGS sequence"/>
</dbReference>
<dbReference type="Pfam" id="PF03168">
    <property type="entry name" value="LEA_2"/>
    <property type="match status" value="1"/>
</dbReference>
<dbReference type="InterPro" id="IPR044839">
    <property type="entry name" value="NDR1-like"/>
</dbReference>
<reference evidence="7" key="1">
    <citation type="submission" date="2020-07" db="EMBL/GenBank/DDBJ databases">
        <title>Genome sequence and genetic diversity analysis of an under-domesticated orphan crop, white fonio (Digitaria exilis).</title>
        <authorList>
            <person name="Bennetzen J.L."/>
            <person name="Chen S."/>
            <person name="Ma X."/>
            <person name="Wang X."/>
            <person name="Yssel A.E.J."/>
            <person name="Chaluvadi S.R."/>
            <person name="Johnson M."/>
            <person name="Gangashetty P."/>
            <person name="Hamidou F."/>
            <person name="Sanogo M.D."/>
            <person name="Zwaenepoel A."/>
            <person name="Wallace J."/>
            <person name="Van De Peer Y."/>
            <person name="Van Deynze A."/>
        </authorList>
    </citation>
    <scope>NUCLEOTIDE SEQUENCE</scope>
    <source>
        <tissue evidence="7">Leaves</tissue>
    </source>
</reference>
<evidence type="ECO:0000256" key="5">
    <source>
        <dbReference type="SAM" id="Phobius"/>
    </source>
</evidence>
<comment type="caution">
    <text evidence="7">The sequence shown here is derived from an EMBL/GenBank/DDBJ whole genome shotgun (WGS) entry which is preliminary data.</text>
</comment>
<dbReference type="GO" id="GO:0005886">
    <property type="term" value="C:plasma membrane"/>
    <property type="evidence" value="ECO:0007669"/>
    <property type="project" value="TreeGrafter"/>
</dbReference>
<gene>
    <name evidence="7" type="ORF">HU200_067293</name>
</gene>
<evidence type="ECO:0000313" key="7">
    <source>
        <dbReference type="EMBL" id="KAF8642613.1"/>
    </source>
</evidence>
<protein>
    <recommendedName>
        <fullName evidence="6">Late embryogenesis abundant protein LEA-2 subgroup domain-containing protein</fullName>
    </recommendedName>
</protein>
<name>A0A835DT59_9POAL</name>
<evidence type="ECO:0000256" key="4">
    <source>
        <dbReference type="ARBA" id="ARBA00023136"/>
    </source>
</evidence>
<evidence type="ECO:0000259" key="6">
    <source>
        <dbReference type="Pfam" id="PF03168"/>
    </source>
</evidence>
<dbReference type="GO" id="GO:0098542">
    <property type="term" value="P:defense response to other organism"/>
    <property type="evidence" value="ECO:0007669"/>
    <property type="project" value="InterPro"/>
</dbReference>